<keyword evidence="3" id="KW-1185">Reference proteome</keyword>
<proteinExistence type="predicted"/>
<keyword evidence="1" id="KW-0472">Membrane</keyword>
<dbReference type="EMBL" id="JBHLUK010000055">
    <property type="protein sequence ID" value="MFC0423598.1"/>
    <property type="molecule type" value="Genomic_DNA"/>
</dbReference>
<dbReference type="Proteomes" id="UP001589855">
    <property type="component" value="Unassembled WGS sequence"/>
</dbReference>
<keyword evidence="1" id="KW-1133">Transmembrane helix</keyword>
<sequence>MKTPGHKNKLSYFLIAGGALLLLLIILIINRPSLRERLVAKNWYLFDDTTVTLKMNDTTATAKDRLFSSDGGRTRHAQAHVIFYHNGTGKIVQSKRVTAFKWTLTKNVVTLKPAHQSTIHWTLARTSGKVAGQHFKGYTVASDDHSGHLFVGTGFLLYKRWF</sequence>
<gene>
    <name evidence="2" type="ORF">ACFFGS_05625</name>
</gene>
<evidence type="ECO:0000313" key="3">
    <source>
        <dbReference type="Proteomes" id="UP001589855"/>
    </source>
</evidence>
<dbReference type="RefSeq" id="WP_137645914.1">
    <property type="nucleotide sequence ID" value="NZ_BJDZ01000030.1"/>
</dbReference>
<protein>
    <submittedName>
        <fullName evidence="2">Uncharacterized protein</fullName>
    </submittedName>
</protein>
<name>A0ABV6K2A0_9LACO</name>
<comment type="caution">
    <text evidence="2">The sequence shown here is derived from an EMBL/GenBank/DDBJ whole genome shotgun (WGS) entry which is preliminary data.</text>
</comment>
<feature type="transmembrane region" description="Helical" evidence="1">
    <location>
        <begin position="12"/>
        <end position="29"/>
    </location>
</feature>
<keyword evidence="1" id="KW-0812">Transmembrane</keyword>
<evidence type="ECO:0000256" key="1">
    <source>
        <dbReference type="SAM" id="Phobius"/>
    </source>
</evidence>
<accession>A0ABV6K2A0</accession>
<reference evidence="2 3" key="1">
    <citation type="submission" date="2024-09" db="EMBL/GenBank/DDBJ databases">
        <authorList>
            <person name="Sun Q."/>
            <person name="Mori K."/>
        </authorList>
    </citation>
    <scope>NUCLEOTIDE SEQUENCE [LARGE SCALE GENOMIC DNA]</scope>
    <source>
        <strain evidence="2 3">TBRC 4575</strain>
    </source>
</reference>
<organism evidence="2 3">
    <name type="scientific">Lactiplantibacillus plajomi</name>
    <dbReference type="NCBI Taxonomy" id="1457217"/>
    <lineage>
        <taxon>Bacteria</taxon>
        <taxon>Bacillati</taxon>
        <taxon>Bacillota</taxon>
        <taxon>Bacilli</taxon>
        <taxon>Lactobacillales</taxon>
        <taxon>Lactobacillaceae</taxon>
        <taxon>Lactiplantibacillus</taxon>
    </lineage>
</organism>
<evidence type="ECO:0000313" key="2">
    <source>
        <dbReference type="EMBL" id="MFC0423598.1"/>
    </source>
</evidence>